<evidence type="ECO:0000313" key="2">
    <source>
        <dbReference type="EMBL" id="KAG6663715.1"/>
    </source>
</evidence>
<feature type="compositionally biased region" description="Polar residues" evidence="1">
    <location>
        <begin position="286"/>
        <end position="298"/>
    </location>
</feature>
<feature type="region of interest" description="Disordered" evidence="1">
    <location>
        <begin position="82"/>
        <end position="162"/>
    </location>
</feature>
<feature type="compositionally biased region" description="Low complexity" evidence="1">
    <location>
        <begin position="112"/>
        <end position="123"/>
    </location>
</feature>
<name>A0A8T1RAP6_CARIL</name>
<keyword evidence="3" id="KW-1185">Reference proteome</keyword>
<feature type="region of interest" description="Disordered" evidence="1">
    <location>
        <begin position="241"/>
        <end position="298"/>
    </location>
</feature>
<feature type="region of interest" description="Disordered" evidence="1">
    <location>
        <begin position="193"/>
        <end position="216"/>
    </location>
</feature>
<sequence length="327" mass="34704">MANQPPRPRPLLNLPTIARQATLVSAPAPPTEPRPPMVQPRIRPLIPAIAATVPVATTGSIPSSPTPRASASSEVPIVAFSSSVQSSPSAKSLGPSSSDATSLAPKTAPPQTSSTTNIIATSTPMTRVPSPVLPPKTSEPTVQTSPQSPKPKPSTLPPPVVTLLPSQLKSQTEFEQKIPMEVQEKTVVFQKTIGDEEVSNENETKEKGKSSGKTILDSVEPGMRVISIAGENKGAFMKLIQSPKKHEVVDKNKNSKTKSHGSDSKSGTDSNKEGNPKNNKSHKGKVTSSRPMNSFVNNNVQGISSSILYNCSYTHHDPGMHLDLSRN</sequence>
<reference evidence="2" key="1">
    <citation type="submission" date="2020-12" db="EMBL/GenBank/DDBJ databases">
        <title>WGS assembly of Carya illinoinensis cv. Pawnee.</title>
        <authorList>
            <person name="Platts A."/>
            <person name="Shu S."/>
            <person name="Wright S."/>
            <person name="Barry K."/>
            <person name="Edger P."/>
            <person name="Pires J.C."/>
            <person name="Schmutz J."/>
        </authorList>
    </citation>
    <scope>NUCLEOTIDE SEQUENCE</scope>
    <source>
        <tissue evidence="2">Leaf</tissue>
    </source>
</reference>
<dbReference type="Proteomes" id="UP000811609">
    <property type="component" value="Chromosome 2"/>
</dbReference>
<dbReference type="PANTHER" id="PTHR33472">
    <property type="entry name" value="OS01G0106600 PROTEIN"/>
    <property type="match status" value="1"/>
</dbReference>
<protein>
    <submittedName>
        <fullName evidence="2">Uncharacterized protein</fullName>
    </submittedName>
</protein>
<evidence type="ECO:0000313" key="3">
    <source>
        <dbReference type="Proteomes" id="UP000811609"/>
    </source>
</evidence>
<proteinExistence type="predicted"/>
<organism evidence="2 3">
    <name type="scientific">Carya illinoinensis</name>
    <name type="common">Pecan</name>
    <dbReference type="NCBI Taxonomy" id="32201"/>
    <lineage>
        <taxon>Eukaryota</taxon>
        <taxon>Viridiplantae</taxon>
        <taxon>Streptophyta</taxon>
        <taxon>Embryophyta</taxon>
        <taxon>Tracheophyta</taxon>
        <taxon>Spermatophyta</taxon>
        <taxon>Magnoliopsida</taxon>
        <taxon>eudicotyledons</taxon>
        <taxon>Gunneridae</taxon>
        <taxon>Pentapetalae</taxon>
        <taxon>rosids</taxon>
        <taxon>fabids</taxon>
        <taxon>Fagales</taxon>
        <taxon>Juglandaceae</taxon>
        <taxon>Carya</taxon>
    </lineage>
</organism>
<evidence type="ECO:0000256" key="1">
    <source>
        <dbReference type="SAM" id="MobiDB-lite"/>
    </source>
</evidence>
<feature type="compositionally biased region" description="Pro residues" evidence="1">
    <location>
        <begin position="148"/>
        <end position="160"/>
    </location>
</feature>
<accession>A0A8T1RAP6</accession>
<dbReference type="EMBL" id="CM031810">
    <property type="protein sequence ID" value="KAG6663715.1"/>
    <property type="molecule type" value="Genomic_DNA"/>
</dbReference>
<feature type="compositionally biased region" description="Low complexity" evidence="1">
    <location>
        <begin position="82"/>
        <end position="98"/>
    </location>
</feature>
<dbReference type="AlphaFoldDB" id="A0A8T1RAP6"/>
<comment type="caution">
    <text evidence="2">The sequence shown here is derived from an EMBL/GenBank/DDBJ whole genome shotgun (WGS) entry which is preliminary data.</text>
</comment>
<feature type="compositionally biased region" description="Basic and acidic residues" evidence="1">
    <location>
        <begin position="244"/>
        <end position="253"/>
    </location>
</feature>
<dbReference type="PANTHER" id="PTHR33472:SF1">
    <property type="entry name" value="EXTENSIN-RELATED"/>
    <property type="match status" value="1"/>
</dbReference>
<gene>
    <name evidence="2" type="ORF">CIPAW_02G042800</name>
</gene>